<keyword evidence="4" id="KW-0597">Phosphoprotein</keyword>
<evidence type="ECO:0000256" key="5">
    <source>
        <dbReference type="ARBA" id="ARBA00022679"/>
    </source>
</evidence>
<dbReference type="CDD" id="cd00082">
    <property type="entry name" value="HisKA"/>
    <property type="match status" value="1"/>
</dbReference>
<evidence type="ECO:0000256" key="4">
    <source>
        <dbReference type="ARBA" id="ARBA00022553"/>
    </source>
</evidence>
<accession>A0A6N9T5B0</accession>
<name>A0A6N9T5B0_9HYPH</name>
<evidence type="ECO:0000313" key="17">
    <source>
        <dbReference type="Proteomes" id="UP000469011"/>
    </source>
</evidence>
<keyword evidence="6" id="KW-0812">Transmembrane</keyword>
<dbReference type="PRINTS" id="PR00344">
    <property type="entry name" value="BCTRLSENSOR"/>
</dbReference>
<dbReference type="Pfam" id="PF00512">
    <property type="entry name" value="HisKA"/>
    <property type="match status" value="1"/>
</dbReference>
<dbReference type="InterPro" id="IPR013727">
    <property type="entry name" value="2CSK_N"/>
</dbReference>
<dbReference type="SUPFAM" id="SSF55874">
    <property type="entry name" value="ATPase domain of HSP90 chaperone/DNA topoisomerase II/histidine kinase"/>
    <property type="match status" value="1"/>
</dbReference>
<dbReference type="InterPro" id="IPR036097">
    <property type="entry name" value="HisK_dim/P_sf"/>
</dbReference>
<dbReference type="PROSITE" id="PS50885">
    <property type="entry name" value="HAMP"/>
    <property type="match status" value="1"/>
</dbReference>
<proteinExistence type="predicted"/>
<dbReference type="PANTHER" id="PTHR45436:SF14">
    <property type="entry name" value="SENSOR PROTEIN QSEC"/>
    <property type="match status" value="1"/>
</dbReference>
<dbReference type="InterPro" id="IPR003660">
    <property type="entry name" value="HAMP_dom"/>
</dbReference>
<comment type="subcellular location">
    <subcellularLocation>
        <location evidence="2">Membrane</location>
        <topology evidence="2">Multi-pass membrane protein</topology>
    </subcellularLocation>
</comment>
<dbReference type="Pfam" id="PF02518">
    <property type="entry name" value="HATPase_c"/>
    <property type="match status" value="1"/>
</dbReference>
<dbReference type="InterPro" id="IPR003661">
    <property type="entry name" value="HisK_dim/P_dom"/>
</dbReference>
<evidence type="ECO:0000256" key="9">
    <source>
        <dbReference type="ARBA" id="ARBA00022840"/>
    </source>
</evidence>
<keyword evidence="9" id="KW-0067">ATP-binding</keyword>
<evidence type="ECO:0000256" key="11">
    <source>
        <dbReference type="ARBA" id="ARBA00023012"/>
    </source>
</evidence>
<evidence type="ECO:0000256" key="13">
    <source>
        <dbReference type="SAM" id="MobiDB-lite"/>
    </source>
</evidence>
<dbReference type="GO" id="GO:0000155">
    <property type="term" value="F:phosphorelay sensor kinase activity"/>
    <property type="evidence" value="ECO:0007669"/>
    <property type="project" value="InterPro"/>
</dbReference>
<keyword evidence="8" id="KW-0418">Kinase</keyword>
<dbReference type="Pfam" id="PF08521">
    <property type="entry name" value="2CSK_N"/>
    <property type="match status" value="1"/>
</dbReference>
<keyword evidence="17" id="KW-1185">Reference proteome</keyword>
<dbReference type="PROSITE" id="PS50109">
    <property type="entry name" value="HIS_KIN"/>
    <property type="match status" value="1"/>
</dbReference>
<dbReference type="Gene3D" id="3.30.565.10">
    <property type="entry name" value="Histidine kinase-like ATPase, C-terminal domain"/>
    <property type="match status" value="1"/>
</dbReference>
<feature type="domain" description="HAMP" evidence="15">
    <location>
        <begin position="177"/>
        <end position="229"/>
    </location>
</feature>
<keyword evidence="5" id="KW-0808">Transferase</keyword>
<dbReference type="SMART" id="SM00304">
    <property type="entry name" value="HAMP"/>
    <property type="match status" value="1"/>
</dbReference>
<dbReference type="InterPro" id="IPR004358">
    <property type="entry name" value="Sig_transdc_His_kin-like_C"/>
</dbReference>
<evidence type="ECO:0000256" key="2">
    <source>
        <dbReference type="ARBA" id="ARBA00004141"/>
    </source>
</evidence>
<evidence type="ECO:0000256" key="1">
    <source>
        <dbReference type="ARBA" id="ARBA00000085"/>
    </source>
</evidence>
<dbReference type="PANTHER" id="PTHR45436">
    <property type="entry name" value="SENSOR HISTIDINE KINASE YKOH"/>
    <property type="match status" value="1"/>
</dbReference>
<dbReference type="InterPro" id="IPR036890">
    <property type="entry name" value="HATPase_C_sf"/>
</dbReference>
<dbReference type="SUPFAM" id="SSF47384">
    <property type="entry name" value="Homodimeric domain of signal transducing histidine kinase"/>
    <property type="match status" value="1"/>
</dbReference>
<dbReference type="RefSeq" id="WP_163465073.1">
    <property type="nucleotide sequence ID" value="NZ_JAAAMG010000018.1"/>
</dbReference>
<evidence type="ECO:0000259" key="14">
    <source>
        <dbReference type="PROSITE" id="PS50109"/>
    </source>
</evidence>
<keyword evidence="10" id="KW-1133">Transmembrane helix</keyword>
<keyword evidence="12" id="KW-0472">Membrane</keyword>
<evidence type="ECO:0000256" key="12">
    <source>
        <dbReference type="ARBA" id="ARBA00023136"/>
    </source>
</evidence>
<evidence type="ECO:0000256" key="3">
    <source>
        <dbReference type="ARBA" id="ARBA00012438"/>
    </source>
</evidence>
<dbReference type="InterPro" id="IPR005467">
    <property type="entry name" value="His_kinase_dom"/>
</dbReference>
<evidence type="ECO:0000256" key="8">
    <source>
        <dbReference type="ARBA" id="ARBA00022777"/>
    </source>
</evidence>
<dbReference type="GO" id="GO:0005524">
    <property type="term" value="F:ATP binding"/>
    <property type="evidence" value="ECO:0007669"/>
    <property type="project" value="UniProtKB-KW"/>
</dbReference>
<protein>
    <recommendedName>
        <fullName evidence="3">histidine kinase</fullName>
        <ecNumber evidence="3">2.7.13.3</ecNumber>
    </recommendedName>
</protein>
<feature type="region of interest" description="Disordered" evidence="13">
    <location>
        <begin position="440"/>
        <end position="467"/>
    </location>
</feature>
<dbReference type="EMBL" id="JAAAMG010000018">
    <property type="protein sequence ID" value="NDW06574.1"/>
    <property type="molecule type" value="Genomic_DNA"/>
</dbReference>
<dbReference type="AlphaFoldDB" id="A0A6N9T5B0"/>
<dbReference type="SMART" id="SM00388">
    <property type="entry name" value="HisKA"/>
    <property type="match status" value="1"/>
</dbReference>
<evidence type="ECO:0000259" key="15">
    <source>
        <dbReference type="PROSITE" id="PS50885"/>
    </source>
</evidence>
<evidence type="ECO:0000256" key="7">
    <source>
        <dbReference type="ARBA" id="ARBA00022741"/>
    </source>
</evidence>
<evidence type="ECO:0000256" key="10">
    <source>
        <dbReference type="ARBA" id="ARBA00022989"/>
    </source>
</evidence>
<dbReference type="SMART" id="SM00387">
    <property type="entry name" value="HATPase_c"/>
    <property type="match status" value="1"/>
</dbReference>
<organism evidence="16 17">
    <name type="scientific">Jiella pacifica</name>
    <dbReference type="NCBI Taxonomy" id="2696469"/>
    <lineage>
        <taxon>Bacteria</taxon>
        <taxon>Pseudomonadati</taxon>
        <taxon>Pseudomonadota</taxon>
        <taxon>Alphaproteobacteria</taxon>
        <taxon>Hyphomicrobiales</taxon>
        <taxon>Aurantimonadaceae</taxon>
        <taxon>Jiella</taxon>
    </lineage>
</organism>
<keyword evidence="11" id="KW-0902">Two-component regulatory system</keyword>
<comment type="caution">
    <text evidence="16">The sequence shown here is derived from an EMBL/GenBank/DDBJ whole genome shotgun (WGS) entry which is preliminary data.</text>
</comment>
<sequence>MRSMRARLFLILIAATGLVWLSATAWVYLSTRAEVEHVLDARLMEAARMVASLIESQEIDTAVASLDPDVMPDRRHSPYERQLSCQIWSLTGTLIGQSDGAPAERLSDHPDGFAERSIDGDMWRVYAIRDEARGVQVLVGDNLDIRARLVRDMVKGLALPMALVMPALAAILWFGVGRGLRPLSQLATGLEHRAAGDLHALPQTETASEIRPVVTALNGLFGRVGEARERERQFLAYAAHELRTPLSGLKTQAEIALKADRPETRTLALNQIVTAVERTARLVRQLLAMAEAEAVPAAHVEPLRLSEVAREAVAGQEARLTAKGGTLRLDPSLDGIEIEANGTLLALALRNLVENAVNHSPPGGTVRLSWTGRGVAVEDEGPGMPENEIARATSRFFRGSNHTPIGSGLGLAIVEICAEKLGGRLILGRRKPAGLRAELQLAGPREGNRSSSPGEGATGRVLGDAVG</sequence>
<dbReference type="InterPro" id="IPR003594">
    <property type="entry name" value="HATPase_dom"/>
</dbReference>
<dbReference type="GO" id="GO:0005886">
    <property type="term" value="C:plasma membrane"/>
    <property type="evidence" value="ECO:0007669"/>
    <property type="project" value="TreeGrafter"/>
</dbReference>
<dbReference type="InterPro" id="IPR050428">
    <property type="entry name" value="TCS_sensor_his_kinase"/>
</dbReference>
<feature type="domain" description="Histidine kinase" evidence="14">
    <location>
        <begin position="237"/>
        <end position="445"/>
    </location>
</feature>
<evidence type="ECO:0000313" key="16">
    <source>
        <dbReference type="EMBL" id="NDW06574.1"/>
    </source>
</evidence>
<dbReference type="Proteomes" id="UP000469011">
    <property type="component" value="Unassembled WGS sequence"/>
</dbReference>
<keyword evidence="7" id="KW-0547">Nucleotide-binding</keyword>
<dbReference type="Gene3D" id="1.10.287.130">
    <property type="match status" value="1"/>
</dbReference>
<evidence type="ECO:0000256" key="6">
    <source>
        <dbReference type="ARBA" id="ARBA00022692"/>
    </source>
</evidence>
<gene>
    <name evidence="16" type="ORF">GTK09_19325</name>
</gene>
<reference evidence="16 17" key="1">
    <citation type="submission" date="2020-01" db="EMBL/GenBank/DDBJ databases">
        <title>Jiella pacifica sp. nov.</title>
        <authorList>
            <person name="Xue Z."/>
            <person name="Zhu S."/>
            <person name="Chen J."/>
            <person name="Yang J."/>
        </authorList>
    </citation>
    <scope>NUCLEOTIDE SEQUENCE [LARGE SCALE GENOMIC DNA]</scope>
    <source>
        <strain evidence="16 17">40Bstr34</strain>
    </source>
</reference>
<dbReference type="EC" id="2.7.13.3" evidence="3"/>
<comment type="catalytic activity">
    <reaction evidence="1">
        <text>ATP + protein L-histidine = ADP + protein N-phospho-L-histidine.</text>
        <dbReference type="EC" id="2.7.13.3"/>
    </reaction>
</comment>